<evidence type="ECO:0000313" key="16">
    <source>
        <dbReference type="EMBL" id="SUV44226.1"/>
    </source>
</evidence>
<evidence type="ECO:0000256" key="1">
    <source>
        <dbReference type="ARBA" id="ARBA00000085"/>
    </source>
</evidence>
<feature type="domain" description="Histidine kinase" evidence="13">
    <location>
        <begin position="682"/>
        <end position="893"/>
    </location>
</feature>
<feature type="domain" description="Response regulatory" evidence="14">
    <location>
        <begin position="916"/>
        <end position="1029"/>
    </location>
</feature>
<evidence type="ECO:0000259" key="15">
    <source>
        <dbReference type="PROSITE" id="PS50113"/>
    </source>
</evidence>
<accession>A0A380ZGX5</accession>
<dbReference type="CDD" id="cd00082">
    <property type="entry name" value="HisKA"/>
    <property type="match status" value="1"/>
</dbReference>
<dbReference type="GO" id="GO:0000155">
    <property type="term" value="F:phosphorelay sensor kinase activity"/>
    <property type="evidence" value="ECO:0007669"/>
    <property type="project" value="InterPro"/>
</dbReference>
<dbReference type="EC" id="2.7.13.3" evidence="3"/>
<dbReference type="InterPro" id="IPR004358">
    <property type="entry name" value="Sig_transdc_His_kin-like_C"/>
</dbReference>
<evidence type="ECO:0000256" key="7">
    <source>
        <dbReference type="ARBA" id="ARBA00022741"/>
    </source>
</evidence>
<dbReference type="Pfam" id="PF00512">
    <property type="entry name" value="HisKA"/>
    <property type="match status" value="1"/>
</dbReference>
<keyword evidence="5 12" id="KW-0597">Phosphoprotein</keyword>
<dbReference type="SUPFAM" id="SSF52172">
    <property type="entry name" value="CheY-like"/>
    <property type="match status" value="1"/>
</dbReference>
<evidence type="ECO:0000259" key="13">
    <source>
        <dbReference type="PROSITE" id="PS50109"/>
    </source>
</evidence>
<dbReference type="PROSITE" id="PS50113">
    <property type="entry name" value="PAC"/>
    <property type="match status" value="1"/>
</dbReference>
<dbReference type="InterPro" id="IPR000700">
    <property type="entry name" value="PAS-assoc_C"/>
</dbReference>
<evidence type="ECO:0000256" key="5">
    <source>
        <dbReference type="ARBA" id="ARBA00022553"/>
    </source>
</evidence>
<dbReference type="GO" id="GO:0005886">
    <property type="term" value="C:plasma membrane"/>
    <property type="evidence" value="ECO:0007669"/>
    <property type="project" value="UniProtKB-SubCell"/>
</dbReference>
<dbReference type="InterPro" id="IPR035965">
    <property type="entry name" value="PAS-like_dom_sf"/>
</dbReference>
<dbReference type="Pfam" id="PF08447">
    <property type="entry name" value="PAS_3"/>
    <property type="match status" value="1"/>
</dbReference>
<dbReference type="InterPro" id="IPR003594">
    <property type="entry name" value="HATPase_dom"/>
</dbReference>
<gene>
    <name evidence="16" type="primary">arcB_2</name>
    <name evidence="16" type="ORF">NCTC11155_03637</name>
</gene>
<protein>
    <recommendedName>
        <fullName evidence="3">histidine kinase</fullName>
        <ecNumber evidence="3">2.7.13.3</ecNumber>
    </recommendedName>
</protein>
<evidence type="ECO:0000256" key="12">
    <source>
        <dbReference type="PROSITE-ProRule" id="PRU00169"/>
    </source>
</evidence>
<dbReference type="CDD" id="cd17546">
    <property type="entry name" value="REC_hyHK_CKI1_RcsC-like"/>
    <property type="match status" value="1"/>
</dbReference>
<dbReference type="FunFam" id="3.30.565.10:FF:000023">
    <property type="entry name" value="PAS domain-containing sensor histidine kinase"/>
    <property type="match status" value="1"/>
</dbReference>
<evidence type="ECO:0000256" key="4">
    <source>
        <dbReference type="ARBA" id="ARBA00022475"/>
    </source>
</evidence>
<keyword evidence="6 16" id="KW-0808">Transferase</keyword>
<feature type="domain" description="PAC" evidence="15">
    <location>
        <begin position="608"/>
        <end position="664"/>
    </location>
</feature>
<dbReference type="PROSITE" id="PS50109">
    <property type="entry name" value="HIS_KIN"/>
    <property type="match status" value="1"/>
</dbReference>
<dbReference type="EMBL" id="UFSX01000002">
    <property type="protein sequence ID" value="SUV44226.1"/>
    <property type="molecule type" value="Genomic_DNA"/>
</dbReference>
<feature type="modified residue" description="4-aspartylphosphate" evidence="12">
    <location>
        <position position="964"/>
    </location>
</feature>
<dbReference type="Gene3D" id="3.30.565.10">
    <property type="entry name" value="Histidine kinase-like ATPase, C-terminal domain"/>
    <property type="match status" value="1"/>
</dbReference>
<dbReference type="PANTHER" id="PTHR43047">
    <property type="entry name" value="TWO-COMPONENT HISTIDINE PROTEIN KINASE"/>
    <property type="match status" value="1"/>
</dbReference>
<dbReference type="InterPro" id="IPR036890">
    <property type="entry name" value="HATPase_C_sf"/>
</dbReference>
<keyword evidence="10" id="KW-0902">Two-component regulatory system</keyword>
<dbReference type="Gene3D" id="3.40.50.2300">
    <property type="match status" value="1"/>
</dbReference>
<dbReference type="SUPFAM" id="SSF55874">
    <property type="entry name" value="ATPase domain of HSP90 chaperone/DNA topoisomerase II/histidine kinase"/>
    <property type="match status" value="1"/>
</dbReference>
<dbReference type="CDD" id="cd16922">
    <property type="entry name" value="HATPase_EvgS-ArcB-TorS-like"/>
    <property type="match status" value="1"/>
</dbReference>
<evidence type="ECO:0000256" key="9">
    <source>
        <dbReference type="ARBA" id="ARBA00022840"/>
    </source>
</evidence>
<dbReference type="PROSITE" id="PS50110">
    <property type="entry name" value="RESPONSE_REGULATORY"/>
    <property type="match status" value="1"/>
</dbReference>
<sequence>MSTPILKKIHSLCLCLLFIQPIFALSNKSSHNLLIINSYNEQAAWSNSIIVPIMQEVGKMSNTSAYVSHLHSILIKNDSLYQHSVNTLFQRYENTKPHSVVLIGNMAFTLRDRIKEEWGDIPIILCAGRDSYTSPRYNYPEYESAEIPKDSIFSISGLKDKYNFTFILCPTYCKETIDMMMKIQPGIKTFIFAADKLFINRIHEKEIKSYLSSSYPNIEYKRIYPNSNPAVPNLRKYLLTNEDPTVGMLFGSWFCVRENLLGHLITMSTEDYRFIMSANKGVFTLRESFLAEGGFIGGYFYDNDATIKHLLQCLRSIINGREARDIPFYTPEKSYPVIDYNALKQRGMSEKLCPPNTLFINKPPTLWQRYKLQISICLLILSVLGIVSYIKHKFQQKEIMLLRSHNKLLENMPVFYVQEQVMFNENGIPESMRYINANILFKELFCSKQKQEQVNSSMFPHQTEEYFMQFARIVFQERRSIVFTYYFEEQNAFYEVIIRQAAEENLIDIFGVNTTTLHQTQELLRAANNKLALALDIAHIIPWHWDLQKHAITCDANRSPFELATGVKDERGVRIIHEADYFNNIHPDDAERIRDDYQALILGRVKALKEEFRTVIKKNGKEYINWVEARAVVEQRNEQGHPISLIGSLLIITDRKRNEQELINAKNRAEESDRLKSAFLANMSHEIRTPLNAIVGFSSILATAEEEEEKSEYINIIENNNQLLLQLISDVLDIAKIEASSLDFNYSSLDLNVLMNELESTALMRITSPDVCLEMIPDSDNCWVITERNRLSQIIINLLNNAIKFTQKGKITFGYKLQKEKIYFYVTDTGCGIPAEKQDKIFERFIKLNNFAQGTGLGLSICKSIVDAMGGEIGVDSKVGNGSTFWFTLPYHTGTANESTDKPVELSELSKDKQITILIAEDDESNYRLFHSILQKDFQLIHARDGKEAVELYSLHHPNLILMDINMPNMNGYEATHQIRELSKSIPIIAVTAYAYASDKQKIMESGFTGYMSKPLNARKLQDEVSATLKKCFIFT</sequence>
<reference evidence="16 17" key="1">
    <citation type="submission" date="2018-06" db="EMBL/GenBank/DDBJ databases">
        <authorList>
            <consortium name="Pathogen Informatics"/>
            <person name="Doyle S."/>
        </authorList>
    </citation>
    <scope>NUCLEOTIDE SEQUENCE [LARGE SCALE GENOMIC DNA]</scope>
    <source>
        <strain evidence="16 17">NCTC11155</strain>
    </source>
</reference>
<proteinExistence type="predicted"/>
<dbReference type="Pfam" id="PF02518">
    <property type="entry name" value="HATPase_c"/>
    <property type="match status" value="1"/>
</dbReference>
<dbReference type="SMART" id="SM00448">
    <property type="entry name" value="REC"/>
    <property type="match status" value="1"/>
</dbReference>
<name>A0A380ZGX5_9BACE</name>
<comment type="subcellular location">
    <subcellularLocation>
        <location evidence="2">Cell membrane</location>
    </subcellularLocation>
</comment>
<keyword evidence="9" id="KW-0067">ATP-binding</keyword>
<dbReference type="Gene3D" id="1.10.287.130">
    <property type="match status" value="1"/>
</dbReference>
<dbReference type="Pfam" id="PF00072">
    <property type="entry name" value="Response_reg"/>
    <property type="match status" value="1"/>
</dbReference>
<evidence type="ECO:0000259" key="14">
    <source>
        <dbReference type="PROSITE" id="PS50110"/>
    </source>
</evidence>
<evidence type="ECO:0000256" key="11">
    <source>
        <dbReference type="ARBA" id="ARBA00023136"/>
    </source>
</evidence>
<evidence type="ECO:0000256" key="3">
    <source>
        <dbReference type="ARBA" id="ARBA00012438"/>
    </source>
</evidence>
<keyword evidence="7" id="KW-0547">Nucleotide-binding</keyword>
<dbReference type="InterPro" id="IPR001789">
    <property type="entry name" value="Sig_transdc_resp-reg_receiver"/>
</dbReference>
<evidence type="ECO:0000313" key="17">
    <source>
        <dbReference type="Proteomes" id="UP000254424"/>
    </source>
</evidence>
<evidence type="ECO:0000256" key="8">
    <source>
        <dbReference type="ARBA" id="ARBA00022777"/>
    </source>
</evidence>
<keyword evidence="8 16" id="KW-0418">Kinase</keyword>
<evidence type="ECO:0000256" key="10">
    <source>
        <dbReference type="ARBA" id="ARBA00023012"/>
    </source>
</evidence>
<dbReference type="Proteomes" id="UP000254424">
    <property type="component" value="Unassembled WGS sequence"/>
</dbReference>
<dbReference type="PRINTS" id="PR00344">
    <property type="entry name" value="BCTRLSENSOR"/>
</dbReference>
<organism evidence="16 17">
    <name type="scientific">Bacteroides eggerthii</name>
    <dbReference type="NCBI Taxonomy" id="28111"/>
    <lineage>
        <taxon>Bacteria</taxon>
        <taxon>Pseudomonadati</taxon>
        <taxon>Bacteroidota</taxon>
        <taxon>Bacteroidia</taxon>
        <taxon>Bacteroidales</taxon>
        <taxon>Bacteroidaceae</taxon>
        <taxon>Bacteroides</taxon>
    </lineage>
</organism>
<keyword evidence="4" id="KW-1003">Cell membrane</keyword>
<dbReference type="SUPFAM" id="SSF47384">
    <property type="entry name" value="Homodimeric domain of signal transducing histidine kinase"/>
    <property type="match status" value="1"/>
</dbReference>
<dbReference type="InterPro" id="IPR011006">
    <property type="entry name" value="CheY-like_superfamily"/>
</dbReference>
<comment type="catalytic activity">
    <reaction evidence="1">
        <text>ATP + protein L-histidine = ADP + protein N-phospho-L-histidine.</text>
        <dbReference type="EC" id="2.7.13.3"/>
    </reaction>
</comment>
<dbReference type="InterPro" id="IPR013655">
    <property type="entry name" value="PAS_fold_3"/>
</dbReference>
<dbReference type="STRING" id="483216.BACEGG_00223"/>
<dbReference type="Gene3D" id="3.30.450.20">
    <property type="entry name" value="PAS domain"/>
    <property type="match status" value="1"/>
</dbReference>
<dbReference type="GO" id="GO:0005524">
    <property type="term" value="F:ATP binding"/>
    <property type="evidence" value="ECO:0007669"/>
    <property type="project" value="UniProtKB-KW"/>
</dbReference>
<dbReference type="InterPro" id="IPR005467">
    <property type="entry name" value="His_kinase_dom"/>
</dbReference>
<dbReference type="InterPro" id="IPR036097">
    <property type="entry name" value="HisK_dim/P_sf"/>
</dbReference>
<dbReference type="SMART" id="SM00388">
    <property type="entry name" value="HisKA"/>
    <property type="match status" value="1"/>
</dbReference>
<dbReference type="SMART" id="SM00387">
    <property type="entry name" value="HATPase_c"/>
    <property type="match status" value="1"/>
</dbReference>
<dbReference type="AlphaFoldDB" id="A0A380ZGX5"/>
<dbReference type="SUPFAM" id="SSF55785">
    <property type="entry name" value="PYP-like sensor domain (PAS domain)"/>
    <property type="match status" value="1"/>
</dbReference>
<evidence type="ECO:0000256" key="6">
    <source>
        <dbReference type="ARBA" id="ARBA00022679"/>
    </source>
</evidence>
<evidence type="ECO:0000256" key="2">
    <source>
        <dbReference type="ARBA" id="ARBA00004236"/>
    </source>
</evidence>
<keyword evidence="11" id="KW-0472">Membrane</keyword>
<dbReference type="InterPro" id="IPR003661">
    <property type="entry name" value="HisK_dim/P_dom"/>
</dbReference>